<keyword evidence="2 7" id="KW-0813">Transport</keyword>
<evidence type="ECO:0000256" key="5">
    <source>
        <dbReference type="ARBA" id="ARBA00022989"/>
    </source>
</evidence>
<dbReference type="Gene3D" id="1.10.3720.10">
    <property type="entry name" value="MetI-like"/>
    <property type="match status" value="1"/>
</dbReference>
<dbReference type="InterPro" id="IPR000515">
    <property type="entry name" value="MetI-like"/>
</dbReference>
<feature type="transmembrane region" description="Helical" evidence="7">
    <location>
        <begin position="307"/>
        <end position="329"/>
    </location>
</feature>
<accession>A0ABU0ZPF2</accession>
<dbReference type="CDD" id="cd06261">
    <property type="entry name" value="TM_PBP2"/>
    <property type="match status" value="1"/>
</dbReference>
<evidence type="ECO:0000256" key="4">
    <source>
        <dbReference type="ARBA" id="ARBA00022692"/>
    </source>
</evidence>
<dbReference type="PROSITE" id="PS50928">
    <property type="entry name" value="ABC_TM1"/>
    <property type="match status" value="1"/>
</dbReference>
<gene>
    <name evidence="9" type="ORF">RB614_30605</name>
</gene>
<evidence type="ECO:0000256" key="3">
    <source>
        <dbReference type="ARBA" id="ARBA00022475"/>
    </source>
</evidence>
<feature type="transmembrane region" description="Helical" evidence="7">
    <location>
        <begin position="134"/>
        <end position="156"/>
    </location>
</feature>
<dbReference type="SUPFAM" id="SSF161098">
    <property type="entry name" value="MetI-like"/>
    <property type="match status" value="1"/>
</dbReference>
<keyword evidence="3" id="KW-1003">Cell membrane</keyword>
<feature type="transmembrane region" description="Helical" evidence="7">
    <location>
        <begin position="257"/>
        <end position="279"/>
    </location>
</feature>
<dbReference type="Proteomes" id="UP001230908">
    <property type="component" value="Unassembled WGS sequence"/>
</dbReference>
<organism evidence="9 10">
    <name type="scientific">Phytohabitans maris</name>
    <dbReference type="NCBI Taxonomy" id="3071409"/>
    <lineage>
        <taxon>Bacteria</taxon>
        <taxon>Bacillati</taxon>
        <taxon>Actinomycetota</taxon>
        <taxon>Actinomycetes</taxon>
        <taxon>Micromonosporales</taxon>
        <taxon>Micromonosporaceae</taxon>
    </lineage>
</organism>
<evidence type="ECO:0000256" key="6">
    <source>
        <dbReference type="ARBA" id="ARBA00023136"/>
    </source>
</evidence>
<comment type="similarity">
    <text evidence="7">Belongs to the binding-protein-dependent transport system permease family.</text>
</comment>
<dbReference type="EMBL" id="JAVHUY010000035">
    <property type="protein sequence ID" value="MDQ7908890.1"/>
    <property type="molecule type" value="Genomic_DNA"/>
</dbReference>
<feature type="transmembrane region" description="Helical" evidence="7">
    <location>
        <begin position="9"/>
        <end position="26"/>
    </location>
</feature>
<feature type="transmembrane region" description="Helical" evidence="7">
    <location>
        <begin position="203"/>
        <end position="223"/>
    </location>
</feature>
<dbReference type="InterPro" id="IPR035906">
    <property type="entry name" value="MetI-like_sf"/>
</dbReference>
<protein>
    <submittedName>
        <fullName evidence="9">ABC transporter permease</fullName>
    </submittedName>
</protein>
<evidence type="ECO:0000256" key="1">
    <source>
        <dbReference type="ARBA" id="ARBA00004651"/>
    </source>
</evidence>
<name>A0ABU0ZPF2_9ACTN</name>
<keyword evidence="5 7" id="KW-1133">Transmembrane helix</keyword>
<dbReference type="PANTHER" id="PTHR43163:SF6">
    <property type="entry name" value="DIPEPTIDE TRANSPORT SYSTEM PERMEASE PROTEIN DPPB-RELATED"/>
    <property type="match status" value="1"/>
</dbReference>
<feature type="transmembrane region" description="Helical" evidence="7">
    <location>
        <begin position="101"/>
        <end position="122"/>
    </location>
</feature>
<evidence type="ECO:0000256" key="7">
    <source>
        <dbReference type="RuleBase" id="RU363032"/>
    </source>
</evidence>
<evidence type="ECO:0000313" key="10">
    <source>
        <dbReference type="Proteomes" id="UP001230908"/>
    </source>
</evidence>
<comment type="subcellular location">
    <subcellularLocation>
        <location evidence="1 7">Cell membrane</location>
        <topology evidence="1 7">Multi-pass membrane protein</topology>
    </subcellularLocation>
</comment>
<sequence length="336" mass="35204">MVGYTARRVAWVVPILLGVATLTFFVSRAMPGDPAKIFAGSQATDTAIAAIRAQFGFDKPLGVQYLDYLAGLARGDLGTSVRTGHGVLDDLMGRFPATIELILAALTVALVIGVPLGVAAGASARRGAERFARGVSTLGVSIPEFWLGLLLIVVFYSSLDIAPAPVGRLDIGVLAPDGVTGLITVDALLAGDLEVLGNAAGHLLLPALALGLPAAAPIIRLSAEATASLLRSDHLFYTRAIGTPPHVVYLKHVLRNIAPIVTTMTALIFGFLVGGAVVVEEVFAWPGVGLYAIDSLHYNDYAAVQGFVLLAAAVYILLFLAVDLVNTYLDPRKRLT</sequence>
<reference evidence="9 10" key="1">
    <citation type="submission" date="2023-08" db="EMBL/GenBank/DDBJ databases">
        <title>Phytohabitans sansha sp. nov., isolated from marine sediment.</title>
        <authorList>
            <person name="Zhao Y."/>
            <person name="Yi K."/>
        </authorList>
    </citation>
    <scope>NUCLEOTIDE SEQUENCE [LARGE SCALE GENOMIC DNA]</scope>
    <source>
        <strain evidence="9 10">ZYX-F-186</strain>
    </source>
</reference>
<proteinExistence type="inferred from homology"/>
<dbReference type="InterPro" id="IPR045621">
    <property type="entry name" value="BPD_transp_1_N"/>
</dbReference>
<dbReference type="Pfam" id="PF19300">
    <property type="entry name" value="BPD_transp_1_N"/>
    <property type="match status" value="1"/>
</dbReference>
<keyword evidence="6 7" id="KW-0472">Membrane</keyword>
<dbReference type="PANTHER" id="PTHR43163">
    <property type="entry name" value="DIPEPTIDE TRANSPORT SYSTEM PERMEASE PROTEIN DPPB-RELATED"/>
    <property type="match status" value="1"/>
</dbReference>
<dbReference type="RefSeq" id="WP_308716158.1">
    <property type="nucleotide sequence ID" value="NZ_JAVHUY010000035.1"/>
</dbReference>
<keyword evidence="4 7" id="KW-0812">Transmembrane</keyword>
<keyword evidence="10" id="KW-1185">Reference proteome</keyword>
<comment type="caution">
    <text evidence="9">The sequence shown here is derived from an EMBL/GenBank/DDBJ whole genome shotgun (WGS) entry which is preliminary data.</text>
</comment>
<dbReference type="Pfam" id="PF00528">
    <property type="entry name" value="BPD_transp_1"/>
    <property type="match status" value="1"/>
</dbReference>
<evidence type="ECO:0000256" key="2">
    <source>
        <dbReference type="ARBA" id="ARBA00022448"/>
    </source>
</evidence>
<evidence type="ECO:0000313" key="9">
    <source>
        <dbReference type="EMBL" id="MDQ7908890.1"/>
    </source>
</evidence>
<evidence type="ECO:0000259" key="8">
    <source>
        <dbReference type="PROSITE" id="PS50928"/>
    </source>
</evidence>
<feature type="domain" description="ABC transmembrane type-1" evidence="8">
    <location>
        <begin position="95"/>
        <end position="326"/>
    </location>
</feature>